<gene>
    <name evidence="2" type="ORF">HHU12_11690</name>
</gene>
<protein>
    <submittedName>
        <fullName evidence="2">Uncharacterized protein</fullName>
    </submittedName>
</protein>
<keyword evidence="3" id="KW-1185">Reference proteome</keyword>
<keyword evidence="1" id="KW-0812">Transmembrane</keyword>
<dbReference type="Proteomes" id="UP000576082">
    <property type="component" value="Unassembled WGS sequence"/>
</dbReference>
<dbReference type="AlphaFoldDB" id="A0A7X9P441"/>
<comment type="caution">
    <text evidence="2">The sequence shown here is derived from an EMBL/GenBank/DDBJ whole genome shotgun (WGS) entry which is preliminary data.</text>
</comment>
<reference evidence="2 3" key="1">
    <citation type="submission" date="2020-04" db="EMBL/GenBank/DDBJ databases">
        <title>Flammeovirga sp. SR4, a novel species isolated from seawater.</title>
        <authorList>
            <person name="Wang X."/>
        </authorList>
    </citation>
    <scope>NUCLEOTIDE SEQUENCE [LARGE SCALE GENOMIC DNA]</scope>
    <source>
        <strain evidence="2 3">ATCC 23126</strain>
    </source>
</reference>
<dbReference type="EMBL" id="JABANE010000026">
    <property type="protein sequence ID" value="NME68624.1"/>
    <property type="molecule type" value="Genomic_DNA"/>
</dbReference>
<name>A0A7X9P441_9BACT</name>
<evidence type="ECO:0000313" key="3">
    <source>
        <dbReference type="Proteomes" id="UP000576082"/>
    </source>
</evidence>
<keyword evidence="1" id="KW-0472">Membrane</keyword>
<proteinExistence type="predicted"/>
<feature type="transmembrane region" description="Helical" evidence="1">
    <location>
        <begin position="6"/>
        <end position="26"/>
    </location>
</feature>
<evidence type="ECO:0000256" key="1">
    <source>
        <dbReference type="SAM" id="Phobius"/>
    </source>
</evidence>
<evidence type="ECO:0000313" key="2">
    <source>
        <dbReference type="EMBL" id="NME68624.1"/>
    </source>
</evidence>
<keyword evidence="1" id="KW-1133">Transmembrane helix</keyword>
<organism evidence="2 3">
    <name type="scientific">Flammeovirga aprica JL-4</name>
    <dbReference type="NCBI Taxonomy" id="694437"/>
    <lineage>
        <taxon>Bacteria</taxon>
        <taxon>Pseudomonadati</taxon>
        <taxon>Bacteroidota</taxon>
        <taxon>Cytophagia</taxon>
        <taxon>Cytophagales</taxon>
        <taxon>Flammeovirgaceae</taxon>
        <taxon>Flammeovirga</taxon>
    </lineage>
</organism>
<accession>A0A7X9P441</accession>
<dbReference type="RefSeq" id="WP_169656925.1">
    <property type="nucleotide sequence ID" value="NZ_JABANE010000026.1"/>
</dbReference>
<sequence>MMSKKFLYIANTSIAFITCMITFLLMSEKEKEKCCNIKENTPKIEIIKEIRKISTQGNQTQCCLPEDRQPLANTVISIHSPFSPLFLSAFDNDTTTVIASQKKLQKEKKDEKKVKDYRVAFLSKRFSHYIIWLCRLLL</sequence>